<dbReference type="EMBL" id="CAJPDQ010000032">
    <property type="protein sequence ID" value="CAF9929258.1"/>
    <property type="molecule type" value="Genomic_DNA"/>
</dbReference>
<feature type="region of interest" description="Disordered" evidence="1">
    <location>
        <begin position="265"/>
        <end position="316"/>
    </location>
</feature>
<evidence type="ECO:0000313" key="3">
    <source>
        <dbReference type="Proteomes" id="UP000664169"/>
    </source>
</evidence>
<sequence>MPTTEYTPGGNGLRKSANRAPSADKPFVPLPPPYDILSYLPHWSTEVFKADLTENGRHVLYKDKPKRLLSFRAGKHIPDFHPSKSHALAAVVATRGTQNDIPCGSCQTGLSPFEFLSNGACNGCISKNQGGDCEWNAITGAYSMEEHVMSSIAASNRHLEFIERHAAFLEERKARERHEREQQSQCEQLEQAERQPQRRSSSPTVPGNWTVTLDSIQKISLGEGFGLTYKGSIRQLPGLLEEAMDIWSEIVDEFSVKENKNRRKVLSGAPRRDPSSLRGSPLKPMCQGTTDLDTPTCRPHRGGQGSKPGSYRPFGQ</sequence>
<evidence type="ECO:0000256" key="1">
    <source>
        <dbReference type="SAM" id="MobiDB-lite"/>
    </source>
</evidence>
<feature type="region of interest" description="Disordered" evidence="1">
    <location>
        <begin position="1"/>
        <end position="26"/>
    </location>
</feature>
<comment type="caution">
    <text evidence="2">The sequence shown here is derived from an EMBL/GenBank/DDBJ whole genome shotgun (WGS) entry which is preliminary data.</text>
</comment>
<organism evidence="2 3">
    <name type="scientific">Gomphillus americanus</name>
    <dbReference type="NCBI Taxonomy" id="1940652"/>
    <lineage>
        <taxon>Eukaryota</taxon>
        <taxon>Fungi</taxon>
        <taxon>Dikarya</taxon>
        <taxon>Ascomycota</taxon>
        <taxon>Pezizomycotina</taxon>
        <taxon>Lecanoromycetes</taxon>
        <taxon>OSLEUM clade</taxon>
        <taxon>Ostropomycetidae</taxon>
        <taxon>Ostropales</taxon>
        <taxon>Graphidaceae</taxon>
        <taxon>Gomphilloideae</taxon>
        <taxon>Gomphillus</taxon>
    </lineage>
</organism>
<gene>
    <name evidence="2" type="ORF">GOMPHAMPRED_005350</name>
</gene>
<feature type="compositionally biased region" description="Polar residues" evidence="1">
    <location>
        <begin position="198"/>
        <end position="209"/>
    </location>
</feature>
<dbReference type="AlphaFoldDB" id="A0A8H3IRV7"/>
<feature type="region of interest" description="Disordered" evidence="1">
    <location>
        <begin position="174"/>
        <end position="209"/>
    </location>
</feature>
<evidence type="ECO:0000313" key="2">
    <source>
        <dbReference type="EMBL" id="CAF9929258.1"/>
    </source>
</evidence>
<protein>
    <submittedName>
        <fullName evidence="2">Uncharacterized protein</fullName>
    </submittedName>
</protein>
<proteinExistence type="predicted"/>
<dbReference type="Proteomes" id="UP000664169">
    <property type="component" value="Unassembled WGS sequence"/>
</dbReference>
<accession>A0A8H3IRV7</accession>
<keyword evidence="3" id="KW-1185">Reference proteome</keyword>
<reference evidence="2" key="1">
    <citation type="submission" date="2021-03" db="EMBL/GenBank/DDBJ databases">
        <authorList>
            <person name="Tagirdzhanova G."/>
        </authorList>
    </citation>
    <scope>NUCLEOTIDE SEQUENCE</scope>
</reference>
<name>A0A8H3IRV7_9LECA</name>